<dbReference type="GO" id="GO:0008378">
    <property type="term" value="F:galactosyltransferase activity"/>
    <property type="evidence" value="ECO:0007669"/>
    <property type="project" value="TreeGrafter"/>
</dbReference>
<comment type="similarity">
    <text evidence="2">Belongs to the glycosyltransferase 47 family.</text>
</comment>
<keyword evidence="4" id="KW-0735">Signal-anchor</keyword>
<comment type="caution">
    <text evidence="8">The sequence shown here is derived from an EMBL/GenBank/DDBJ whole genome shotgun (WGS) entry which is preliminary data.</text>
</comment>
<evidence type="ECO:0000256" key="1">
    <source>
        <dbReference type="ARBA" id="ARBA00004323"/>
    </source>
</evidence>
<dbReference type="InterPro" id="IPR004263">
    <property type="entry name" value="Exostosin"/>
</dbReference>
<sequence>MVVLNSNHSSPDHLLKKPKMPDLTPDHISPTFPLLNLFSVHCRFCIVIFVLLLQALLLLLSYYRPSSFYPPRHGFPSSISRSSIITTSTAPASVTTTTSTSIIEKATRCQFGKIFVYDLPPMFNIETYRNCDKLNPWQSRCEALSNGGYGRQAAELSGVVPRNLVHAWYWTNQFASEIIFHHRILHHKCRTEEPDSAAAFYIPFYAGFAVEKYLWSETSAKERDKHCEMVLDWIQQQQPYFNRSNGLDHFITMGRITWDFRRTRDNDWGSHCIYTPAMMNITRLLIERNPWDYFDIGVPYPTGFHPSTDSDVSAWQEFVRSRDRKTLFCFAGATRRFIRNDFRGLLLSHCRNESDSCRVVDCTGNRCSDGTSKILQTFLDSDFCLQPRGDSFTRKSLFDCMLAGSIPVFFWRRTAYFQYQLFLPVEPESYSVFIHRDEVKNGTSLRRVLESYSKEEVRRMREKIVEFIPRIVYAKPIGGLENIKDAFEIAIDGVLKRIKEHKDKGYELNMPRDGYSRLKQ</sequence>
<dbReference type="GO" id="GO:0009969">
    <property type="term" value="P:xyloglucan biosynthetic process"/>
    <property type="evidence" value="ECO:0007669"/>
    <property type="project" value="TreeGrafter"/>
</dbReference>
<comment type="subcellular location">
    <subcellularLocation>
        <location evidence="1">Golgi apparatus membrane</location>
        <topology evidence="1">Single-pass type II membrane protein</topology>
    </subcellularLocation>
</comment>
<evidence type="ECO:0000313" key="8">
    <source>
        <dbReference type="EMBL" id="GMH09072.1"/>
    </source>
</evidence>
<evidence type="ECO:0000256" key="2">
    <source>
        <dbReference type="ARBA" id="ARBA00010271"/>
    </source>
</evidence>
<dbReference type="EMBL" id="BSYO01000008">
    <property type="protein sequence ID" value="GMH09072.1"/>
    <property type="molecule type" value="Genomic_DNA"/>
</dbReference>
<dbReference type="GO" id="GO:0000139">
    <property type="term" value="C:Golgi membrane"/>
    <property type="evidence" value="ECO:0007669"/>
    <property type="project" value="UniProtKB-SubCell"/>
</dbReference>
<keyword evidence="9" id="KW-1185">Reference proteome</keyword>
<feature type="transmembrane region" description="Helical" evidence="6">
    <location>
        <begin position="38"/>
        <end position="63"/>
    </location>
</feature>
<reference evidence="8" key="1">
    <citation type="submission" date="2023-05" db="EMBL/GenBank/DDBJ databases">
        <title>Nepenthes gracilis genome sequencing.</title>
        <authorList>
            <person name="Fukushima K."/>
        </authorList>
    </citation>
    <scope>NUCLEOTIDE SEQUENCE</scope>
    <source>
        <strain evidence="8">SING2019-196</strain>
    </source>
</reference>
<dbReference type="PANTHER" id="PTHR11062">
    <property type="entry name" value="EXOSTOSIN HEPARAN SULFATE GLYCOSYLTRANSFERASE -RELATED"/>
    <property type="match status" value="1"/>
</dbReference>
<feature type="domain" description="Exostosin GT47" evidence="7">
    <location>
        <begin position="109"/>
        <end position="447"/>
    </location>
</feature>
<proteinExistence type="inferred from homology"/>
<name>A0AAD3XLH2_NEPGR</name>
<evidence type="ECO:0000256" key="3">
    <source>
        <dbReference type="ARBA" id="ARBA00022676"/>
    </source>
</evidence>
<dbReference type="Proteomes" id="UP001279734">
    <property type="component" value="Unassembled WGS sequence"/>
</dbReference>
<keyword evidence="3" id="KW-0328">Glycosyltransferase</keyword>
<evidence type="ECO:0000256" key="6">
    <source>
        <dbReference type="SAM" id="Phobius"/>
    </source>
</evidence>
<keyword evidence="6" id="KW-0472">Membrane</keyword>
<evidence type="ECO:0000256" key="4">
    <source>
        <dbReference type="ARBA" id="ARBA00022968"/>
    </source>
</evidence>
<protein>
    <recommendedName>
        <fullName evidence="7">Exostosin GT47 domain-containing protein</fullName>
    </recommendedName>
</protein>
<dbReference type="InterPro" id="IPR040911">
    <property type="entry name" value="Exostosin_GT47"/>
</dbReference>
<gene>
    <name evidence="8" type="ORF">Nepgr_010912</name>
</gene>
<evidence type="ECO:0000313" key="9">
    <source>
        <dbReference type="Proteomes" id="UP001279734"/>
    </source>
</evidence>
<evidence type="ECO:0000256" key="5">
    <source>
        <dbReference type="ARBA" id="ARBA00023034"/>
    </source>
</evidence>
<keyword evidence="6" id="KW-1133">Transmembrane helix</keyword>
<dbReference type="Pfam" id="PF03016">
    <property type="entry name" value="Exostosin_GT47"/>
    <property type="match status" value="1"/>
</dbReference>
<keyword evidence="5" id="KW-0333">Golgi apparatus</keyword>
<keyword evidence="6" id="KW-0812">Transmembrane</keyword>
<organism evidence="8 9">
    <name type="scientific">Nepenthes gracilis</name>
    <name type="common">Slender pitcher plant</name>
    <dbReference type="NCBI Taxonomy" id="150966"/>
    <lineage>
        <taxon>Eukaryota</taxon>
        <taxon>Viridiplantae</taxon>
        <taxon>Streptophyta</taxon>
        <taxon>Embryophyta</taxon>
        <taxon>Tracheophyta</taxon>
        <taxon>Spermatophyta</taxon>
        <taxon>Magnoliopsida</taxon>
        <taxon>eudicotyledons</taxon>
        <taxon>Gunneridae</taxon>
        <taxon>Pentapetalae</taxon>
        <taxon>Caryophyllales</taxon>
        <taxon>Nepenthaceae</taxon>
        <taxon>Nepenthes</taxon>
    </lineage>
</organism>
<evidence type="ECO:0000259" key="7">
    <source>
        <dbReference type="Pfam" id="PF03016"/>
    </source>
</evidence>
<dbReference type="PANTHER" id="PTHR11062:SF214">
    <property type="entry name" value="XYLOGLUCAN GALACTOSYLTRANSFERASE XLT2"/>
    <property type="match status" value="1"/>
</dbReference>
<accession>A0AAD3XLH2</accession>
<keyword evidence="3" id="KW-0808">Transferase</keyword>
<dbReference type="AlphaFoldDB" id="A0AAD3XLH2"/>